<evidence type="ECO:0000256" key="3">
    <source>
        <dbReference type="ARBA" id="ARBA00006047"/>
    </source>
</evidence>
<dbReference type="SUPFAM" id="SSF53756">
    <property type="entry name" value="UDP-Glycosyltransferase/glycogen phosphorylase"/>
    <property type="match status" value="1"/>
</dbReference>
<dbReference type="Gene3D" id="3.40.50.2000">
    <property type="entry name" value="Glycogen Phosphorylase B"/>
    <property type="match status" value="2"/>
</dbReference>
<organism evidence="12 13">
    <name type="scientific">Hafnia alvei FB1</name>
    <dbReference type="NCBI Taxonomy" id="1453496"/>
    <lineage>
        <taxon>Bacteria</taxon>
        <taxon>Pseudomonadati</taxon>
        <taxon>Pseudomonadota</taxon>
        <taxon>Gammaproteobacteria</taxon>
        <taxon>Enterobacterales</taxon>
        <taxon>Hafniaceae</taxon>
        <taxon>Hafnia</taxon>
    </lineage>
</organism>
<evidence type="ECO:0000256" key="6">
    <source>
        <dbReference type="ARBA" id="ARBA00022679"/>
    </source>
</evidence>
<proteinExistence type="inferred from homology"/>
<keyword evidence="5 11" id="KW-0328">Glycosyltransferase</keyword>
<comment type="cofactor">
    <cofactor evidence="2 11">
        <name>pyridoxal 5'-phosphate</name>
        <dbReference type="ChEBI" id="CHEBI:597326"/>
    </cofactor>
</comment>
<keyword evidence="6 11" id="KW-0808">Transferase</keyword>
<evidence type="ECO:0000256" key="8">
    <source>
        <dbReference type="ARBA" id="ARBA00023277"/>
    </source>
</evidence>
<dbReference type="PANTHER" id="PTHR11468:SF25">
    <property type="entry name" value="MALTODEXTRIN PHOSPHORYLASE"/>
    <property type="match status" value="1"/>
</dbReference>
<accession>A0A097R793</accession>
<keyword evidence="4" id="KW-0021">Allosteric enzyme</keyword>
<evidence type="ECO:0000256" key="5">
    <source>
        <dbReference type="ARBA" id="ARBA00022676"/>
    </source>
</evidence>
<keyword evidence="8 11" id="KW-0119">Carbohydrate metabolism</keyword>
<dbReference type="GO" id="GO:0008184">
    <property type="term" value="F:glycogen phosphorylase activity"/>
    <property type="evidence" value="ECO:0007669"/>
    <property type="project" value="InterPro"/>
</dbReference>
<dbReference type="PATRIC" id="fig|1453496.5.peg.4265"/>
<dbReference type="OrthoDB" id="7229284at2"/>
<dbReference type="PIRSF" id="PIRSF000460">
    <property type="entry name" value="Pprylas_GlgP"/>
    <property type="match status" value="1"/>
</dbReference>
<evidence type="ECO:0000256" key="9">
    <source>
        <dbReference type="ARBA" id="ARBA00025174"/>
    </source>
</evidence>
<dbReference type="Pfam" id="PF00343">
    <property type="entry name" value="Phosphorylase"/>
    <property type="match status" value="1"/>
</dbReference>
<dbReference type="InterPro" id="IPR000811">
    <property type="entry name" value="Glyco_trans_35"/>
</dbReference>
<comment type="similarity">
    <text evidence="3 11">Belongs to the glycogen phosphorylase family.</text>
</comment>
<evidence type="ECO:0000313" key="12">
    <source>
        <dbReference type="EMBL" id="AIU74589.1"/>
    </source>
</evidence>
<sequence length="802" mass="91196">MSHIPFDKDVFLAALTRQWQHFGLTASNQMTEHQWWQAVSAAIAEQLSALPQPKAVAKSELRHVNYLSMEFLIGRLTANNLINLGWYDAVEKALAAHDVLLSDLLEQETDPALGNGGLGRLAACFLDSMATVEQPATGYGLCYQYGLFRQSFSEGHQMEAPDNWERESYPWFRHNSALNVDVNFGGKLVKQPDGSMRWQPALTLRGEAWDLPILGYHNGVSQPLRLWQATHAHPFDLTKFNDGQFLKAESDGIEAAKLTKVLYPNDNHQAGKRLRLMQQYFHCACSVADILHKHHLAGRKLADLPKYEVIQLNDTHPTIAIPELLRVLLDEHQMPWDEAWAITSNTFAYTNHTLMPEALECWDERLVRSLLPRHFDIIKQINARFKKLVQKQWPNDEAVWAKLAVHYDKQVRMANLCVVGGFAVNGVAQLHSDLVVKDLFPEYHQLWPNKFHNVTNGITPRRWLKQCNPALASLIDKTLKKEWANDLDVLKGLESYADDAKFRQKYQAIKRDNKIALAKYVKNVMGLELNVDAIFDVQIKRLHEYKRQHLNLLHILALYHELRDNPQADRVPRVFLFGAKAAPGYYLAKNIIYAINKVAEKINNDPLMKGRLQVAFIPDYRVSVAELMIPAADISEQISTAGKEASGTGNMKLALNGALTVGTLDGANVEIAQEVGEENIFIFGQTVEQVKATLAKGYQPKAIYRKDKQLKLILDELAKGHYSNGDKQAFDQMLHSLLDGGDPYLVLADFADYCRAQKEVDVMYRDQEQWTRATILNTARVGMFSSDRSIRDYQKRIWQAKR</sequence>
<dbReference type="Proteomes" id="UP000029986">
    <property type="component" value="Chromosome"/>
</dbReference>
<dbReference type="NCBIfam" id="NF011561">
    <property type="entry name" value="PRK14985.1"/>
    <property type="match status" value="1"/>
</dbReference>
<comment type="catalytic activity">
    <reaction evidence="1 11">
        <text>[(1-&gt;4)-alpha-D-glucosyl](n) + phosphate = [(1-&gt;4)-alpha-D-glucosyl](n-1) + alpha-D-glucose 1-phosphate</text>
        <dbReference type="Rhea" id="RHEA:41732"/>
        <dbReference type="Rhea" id="RHEA-COMP:9584"/>
        <dbReference type="Rhea" id="RHEA-COMP:9586"/>
        <dbReference type="ChEBI" id="CHEBI:15444"/>
        <dbReference type="ChEBI" id="CHEBI:43474"/>
        <dbReference type="ChEBI" id="CHEBI:58601"/>
        <dbReference type="EC" id="2.4.1.1"/>
    </reaction>
</comment>
<gene>
    <name evidence="12" type="ORF">AT03_20735</name>
</gene>
<dbReference type="PANTHER" id="PTHR11468">
    <property type="entry name" value="GLYCOGEN PHOSPHORYLASE"/>
    <property type="match status" value="1"/>
</dbReference>
<evidence type="ECO:0000256" key="4">
    <source>
        <dbReference type="ARBA" id="ARBA00022533"/>
    </source>
</evidence>
<dbReference type="EMBL" id="CP009706">
    <property type="protein sequence ID" value="AIU74589.1"/>
    <property type="molecule type" value="Genomic_DNA"/>
</dbReference>
<dbReference type="GO" id="GO:0030170">
    <property type="term" value="F:pyridoxal phosphate binding"/>
    <property type="evidence" value="ECO:0007669"/>
    <property type="project" value="InterPro"/>
</dbReference>
<feature type="modified residue" description="N6-(pyridoxal phosphate)lysine" evidence="10">
    <location>
        <position position="652"/>
    </location>
</feature>
<keyword evidence="13" id="KW-1185">Reference proteome</keyword>
<dbReference type="GO" id="GO:0005737">
    <property type="term" value="C:cytoplasm"/>
    <property type="evidence" value="ECO:0007669"/>
    <property type="project" value="TreeGrafter"/>
</dbReference>
<dbReference type="InterPro" id="IPR011833">
    <property type="entry name" value="Glycg_phsphrylas"/>
</dbReference>
<dbReference type="eggNOG" id="COG0058">
    <property type="taxonomic scope" value="Bacteria"/>
</dbReference>
<dbReference type="HOGENOM" id="CLU_010198_1_1_6"/>
<keyword evidence="7 10" id="KW-0663">Pyridoxal phosphate</keyword>
<name>A0A097R793_HAFAL</name>
<evidence type="ECO:0000256" key="11">
    <source>
        <dbReference type="RuleBase" id="RU000587"/>
    </source>
</evidence>
<reference evidence="12 13" key="1">
    <citation type="journal article" date="2014" name="Gut Pathog.">
        <title>Gene clusters of Hafnia alvei strain FB1 important in survival and pathogenesis: a draft genome perspective.</title>
        <authorList>
            <person name="Tan J.Y."/>
            <person name="Yin W.F."/>
            <person name="Chan K.G."/>
        </authorList>
    </citation>
    <scope>NUCLEOTIDE SEQUENCE [LARGE SCALE GENOMIC DNA]</scope>
    <source>
        <strain evidence="12 13">FB1</strain>
    </source>
</reference>
<dbReference type="KEGG" id="hav:AT03_20735"/>
<dbReference type="EC" id="2.4.1.1" evidence="11"/>
<dbReference type="FunFam" id="3.40.50.2000:FF:000807">
    <property type="entry name" value="Alpha-glucan phosphorylase 2, cytosolic"/>
    <property type="match status" value="1"/>
</dbReference>
<evidence type="ECO:0000256" key="2">
    <source>
        <dbReference type="ARBA" id="ARBA00001933"/>
    </source>
</evidence>
<dbReference type="FunFam" id="3.40.50.2000:FF:000003">
    <property type="entry name" value="Alpha-1,4 glucan phosphorylase"/>
    <property type="match status" value="1"/>
</dbReference>
<dbReference type="InterPro" id="IPR035090">
    <property type="entry name" value="Pyridoxal_P_attach_site"/>
</dbReference>
<dbReference type="AlphaFoldDB" id="A0A097R793"/>
<dbReference type="NCBIfam" id="TIGR02093">
    <property type="entry name" value="P_ylase"/>
    <property type="match status" value="1"/>
</dbReference>
<dbReference type="RefSeq" id="WP_025799347.1">
    <property type="nucleotide sequence ID" value="NZ_CP009706.1"/>
</dbReference>
<dbReference type="PROSITE" id="PS00102">
    <property type="entry name" value="PHOSPHORYLASE"/>
    <property type="match status" value="1"/>
</dbReference>
<dbReference type="CDD" id="cd04300">
    <property type="entry name" value="GT35_Glycogen_Phosphorylase"/>
    <property type="match status" value="1"/>
</dbReference>
<evidence type="ECO:0000256" key="10">
    <source>
        <dbReference type="PIRSR" id="PIRSR000460-1"/>
    </source>
</evidence>
<dbReference type="GO" id="GO:0005980">
    <property type="term" value="P:glycogen catabolic process"/>
    <property type="evidence" value="ECO:0007669"/>
    <property type="project" value="TreeGrafter"/>
</dbReference>
<evidence type="ECO:0000256" key="1">
    <source>
        <dbReference type="ARBA" id="ARBA00001275"/>
    </source>
</evidence>
<evidence type="ECO:0000313" key="13">
    <source>
        <dbReference type="Proteomes" id="UP000029986"/>
    </source>
</evidence>
<comment type="function">
    <text evidence="11">Allosteric enzyme that catalyzes the rate-limiting step in glycogen catabolism, the phosphorolytic cleavage of glycogen to produce glucose-1-phosphate, and plays a central role in maintaining cellular and organismal glucose homeostasis.</text>
</comment>
<protein>
    <recommendedName>
        <fullName evidence="11">Alpha-1,4 glucan phosphorylase</fullName>
        <ecNumber evidence="11">2.4.1.1</ecNumber>
    </recommendedName>
</protein>
<comment type="function">
    <text evidence="9">Phosphorylase is an important allosteric enzyme in carbohydrate metabolism. Enzymes from different sources differ in their regulatory mechanisms and in their natural substrates. However, all known phosphorylases share catalytic and structural properties.</text>
</comment>
<evidence type="ECO:0000256" key="7">
    <source>
        <dbReference type="ARBA" id="ARBA00022898"/>
    </source>
</evidence>